<sequence>MPFPILMEVPDVIAWEFRVLIGVHSAGPYALRTRKPPRLNLSRSPWLTASPDSISVCKSGKFSGSRSLEAEGVRAAMVTAMDRKVWFSFPIRCSSDGMQRQAPIDSVIIAL</sequence>
<evidence type="ECO:0000313" key="1">
    <source>
        <dbReference type="EMBL" id="KAK5637362.1"/>
    </source>
</evidence>
<keyword evidence="2" id="KW-1185">Reference proteome</keyword>
<evidence type="ECO:0000313" key="2">
    <source>
        <dbReference type="Proteomes" id="UP001305414"/>
    </source>
</evidence>
<accession>A0AAN7UW99</accession>
<dbReference type="EMBL" id="JAWHQM010000111">
    <property type="protein sequence ID" value="KAK5637362.1"/>
    <property type="molecule type" value="Genomic_DNA"/>
</dbReference>
<name>A0AAN7UW99_9PEZI</name>
<dbReference type="Proteomes" id="UP001305414">
    <property type="component" value="Unassembled WGS sequence"/>
</dbReference>
<comment type="caution">
    <text evidence="1">The sequence shown here is derived from an EMBL/GenBank/DDBJ whole genome shotgun (WGS) entry which is preliminary data.</text>
</comment>
<proteinExistence type="predicted"/>
<gene>
    <name evidence="1" type="ORF">RRF57_013074</name>
</gene>
<reference evidence="1 2" key="1">
    <citation type="submission" date="2023-10" db="EMBL/GenBank/DDBJ databases">
        <title>Draft genome sequence of Xylaria bambusicola isolate GMP-LS, the root and basal stem rot pathogen of sugarcane in Indonesia.</title>
        <authorList>
            <person name="Selvaraj P."/>
            <person name="Muralishankar V."/>
            <person name="Muruganantham S."/>
            <person name="Sp S."/>
            <person name="Haryani S."/>
            <person name="Lau K.J.X."/>
            <person name="Naqvi N.I."/>
        </authorList>
    </citation>
    <scope>NUCLEOTIDE SEQUENCE [LARGE SCALE GENOMIC DNA]</scope>
    <source>
        <strain evidence="1">GMP-LS</strain>
    </source>
</reference>
<organism evidence="1 2">
    <name type="scientific">Xylaria bambusicola</name>
    <dbReference type="NCBI Taxonomy" id="326684"/>
    <lineage>
        <taxon>Eukaryota</taxon>
        <taxon>Fungi</taxon>
        <taxon>Dikarya</taxon>
        <taxon>Ascomycota</taxon>
        <taxon>Pezizomycotina</taxon>
        <taxon>Sordariomycetes</taxon>
        <taxon>Xylariomycetidae</taxon>
        <taxon>Xylariales</taxon>
        <taxon>Xylariaceae</taxon>
        <taxon>Xylaria</taxon>
    </lineage>
</organism>
<dbReference type="AlphaFoldDB" id="A0AAN7UW99"/>
<protein>
    <submittedName>
        <fullName evidence="1">Uncharacterized protein</fullName>
    </submittedName>
</protein>